<dbReference type="PANTHER" id="PTHR23235">
    <property type="entry name" value="KRUEPPEL-LIKE TRANSCRIPTION FACTOR"/>
    <property type="match status" value="1"/>
</dbReference>
<evidence type="ECO:0000313" key="12">
    <source>
        <dbReference type="RefSeq" id="XP_032826799.1"/>
    </source>
</evidence>
<evidence type="ECO:0000313" key="10">
    <source>
        <dbReference type="RefSeq" id="XP_032826797.1"/>
    </source>
</evidence>
<evidence type="ECO:0000256" key="1">
    <source>
        <dbReference type="ARBA" id="ARBA00022723"/>
    </source>
</evidence>
<organism evidence="8 13">
    <name type="scientific">Petromyzon marinus</name>
    <name type="common">Sea lamprey</name>
    <dbReference type="NCBI Taxonomy" id="7757"/>
    <lineage>
        <taxon>Eukaryota</taxon>
        <taxon>Metazoa</taxon>
        <taxon>Chordata</taxon>
        <taxon>Craniata</taxon>
        <taxon>Vertebrata</taxon>
        <taxon>Cyclostomata</taxon>
        <taxon>Hyperoartia</taxon>
        <taxon>Petromyzontiformes</taxon>
        <taxon>Petromyzontidae</taxon>
        <taxon>Petromyzon</taxon>
    </lineage>
</organism>
<dbReference type="RefSeq" id="XP_032826803.1">
    <property type="nucleotide sequence ID" value="XM_032970912.1"/>
</dbReference>
<dbReference type="PROSITE" id="PS00028">
    <property type="entry name" value="ZINC_FINGER_C2H2_1"/>
    <property type="match status" value="3"/>
</dbReference>
<evidence type="ECO:0000259" key="7">
    <source>
        <dbReference type="PROSITE" id="PS50157"/>
    </source>
</evidence>
<evidence type="ECO:0000256" key="3">
    <source>
        <dbReference type="ARBA" id="ARBA00022771"/>
    </source>
</evidence>
<dbReference type="PROSITE" id="PS50157">
    <property type="entry name" value="ZINC_FINGER_C2H2_2"/>
    <property type="match status" value="3"/>
</dbReference>
<protein>
    <submittedName>
        <fullName evidence="9 10">Zinc finger protein 316-like</fullName>
    </submittedName>
</protein>
<keyword evidence="3 5" id="KW-0863">Zinc-finger</keyword>
<dbReference type="RefSeq" id="XP_032826802.1">
    <property type="nucleotide sequence ID" value="XM_032970911.1"/>
</dbReference>
<feature type="region of interest" description="Disordered" evidence="6">
    <location>
        <begin position="147"/>
        <end position="170"/>
    </location>
</feature>
<evidence type="ECO:0000256" key="5">
    <source>
        <dbReference type="PROSITE-ProRule" id="PRU00042"/>
    </source>
</evidence>
<evidence type="ECO:0000313" key="8">
    <source>
        <dbReference type="Proteomes" id="UP001318040"/>
    </source>
</evidence>
<dbReference type="RefSeq" id="XP_032826801.1">
    <property type="nucleotide sequence ID" value="XM_032970910.1"/>
</dbReference>
<accession>A0AAJ7U194</accession>
<feature type="domain" description="C2H2-type" evidence="7">
    <location>
        <begin position="341"/>
        <end position="368"/>
    </location>
</feature>
<evidence type="ECO:0000256" key="2">
    <source>
        <dbReference type="ARBA" id="ARBA00022737"/>
    </source>
</evidence>
<dbReference type="RefSeq" id="XP_032826800.1">
    <property type="nucleotide sequence ID" value="XM_032970909.1"/>
</dbReference>
<dbReference type="InterPro" id="IPR036236">
    <property type="entry name" value="Znf_C2H2_sf"/>
</dbReference>
<dbReference type="RefSeq" id="XP_032826796.1">
    <property type="nucleotide sequence ID" value="XM_032970905.1"/>
</dbReference>
<feature type="compositionally biased region" description="Basic and acidic residues" evidence="6">
    <location>
        <begin position="215"/>
        <end position="227"/>
    </location>
</feature>
<evidence type="ECO:0000313" key="9">
    <source>
        <dbReference type="RefSeq" id="XP_032826796.1"/>
    </source>
</evidence>
<dbReference type="Gene3D" id="3.30.160.60">
    <property type="entry name" value="Classic Zinc Finger"/>
    <property type="match status" value="3"/>
</dbReference>
<dbReference type="GO" id="GO:0000981">
    <property type="term" value="F:DNA-binding transcription factor activity, RNA polymerase II-specific"/>
    <property type="evidence" value="ECO:0007669"/>
    <property type="project" value="TreeGrafter"/>
</dbReference>
<dbReference type="GO" id="GO:0008270">
    <property type="term" value="F:zinc ion binding"/>
    <property type="evidence" value="ECO:0007669"/>
    <property type="project" value="UniProtKB-KW"/>
</dbReference>
<sequence>MACAAVLAVDPDPRGDFPAWLATRGMKPTFADAMERELGISDYEELLACAEDAQVTAELLGAARDRLPFAFYAVLRRLVRAVSPLGGAEGHGTPTAAAVAARQQPELAPLLDAIVATLDRLGKELLRSAEKFVSLESVLCPRSPANMCHSDGGDEPARYAGDSAPQGEDRDFAEGIAAGRPLKVEPAEAEELYDEQVDTAIPSENNCDVAREEHATTLQHQHTDAGSRAEAYSSEDPDLHPHPMHTWDEQEARLQRLADWTRSDKIFYSIGGVRAFHGRPFVQAAPPPPPLPPTTIAMANTTNSPRRLIPPRPSHPPGEGGGAATDAAAVAAVMAGASRLHRCDFCGRDFKTRQYLCKHRRTHTGEKPHNCEVCGKAFSDLSNLVRHRSMHTGQKPFECELCGLAFRLKHHLTDHRRTHWRKVAATLGFTPGARGRGGGDGGGGD</sequence>
<dbReference type="RefSeq" id="XP_032826797.1">
    <property type="nucleotide sequence ID" value="XM_032970906.1"/>
</dbReference>
<dbReference type="InterPro" id="IPR013087">
    <property type="entry name" value="Znf_C2H2_type"/>
</dbReference>
<evidence type="ECO:0000313" key="13">
    <source>
        <dbReference type="RefSeq" id="XP_032826800.1"/>
    </source>
</evidence>
<dbReference type="GeneID" id="116951967"/>
<dbReference type="AlphaFoldDB" id="A0AAJ7U194"/>
<dbReference type="SMART" id="SM00355">
    <property type="entry name" value="ZnF_C2H2"/>
    <property type="match status" value="3"/>
</dbReference>
<dbReference type="Proteomes" id="UP001318040">
    <property type="component" value="Chromosome 44"/>
</dbReference>
<keyword evidence="1" id="KW-0479">Metal-binding</keyword>
<evidence type="ECO:0000313" key="15">
    <source>
        <dbReference type="RefSeq" id="XP_032826802.1"/>
    </source>
</evidence>
<evidence type="ECO:0000313" key="11">
    <source>
        <dbReference type="RefSeq" id="XP_032826798.1"/>
    </source>
</evidence>
<dbReference type="SUPFAM" id="SSF57667">
    <property type="entry name" value="beta-beta-alpha zinc fingers"/>
    <property type="match status" value="2"/>
</dbReference>
<keyword evidence="4" id="KW-0862">Zinc</keyword>
<reference evidence="9 10" key="1">
    <citation type="submission" date="2025-04" db="UniProtKB">
        <authorList>
            <consortium name="RefSeq"/>
        </authorList>
    </citation>
    <scope>IDENTIFICATION</scope>
    <source>
        <tissue evidence="9 10">Sperm</tissue>
    </source>
</reference>
<dbReference type="FunFam" id="3.30.160.60:FF:000065">
    <property type="entry name" value="B-cell CLL/lymphoma 6, member B"/>
    <property type="match status" value="1"/>
</dbReference>
<gene>
    <name evidence="9 10 11 12 13 14 15 16" type="primary">LOC116951967</name>
</gene>
<feature type="domain" description="C2H2-type" evidence="7">
    <location>
        <begin position="369"/>
        <end position="396"/>
    </location>
</feature>
<keyword evidence="8" id="KW-1185">Reference proteome</keyword>
<evidence type="ECO:0000256" key="6">
    <source>
        <dbReference type="SAM" id="MobiDB-lite"/>
    </source>
</evidence>
<dbReference type="KEGG" id="pmrn:116951967"/>
<dbReference type="RefSeq" id="XP_032826798.1">
    <property type="nucleotide sequence ID" value="XM_032970907.1"/>
</dbReference>
<dbReference type="RefSeq" id="XP_032826799.1">
    <property type="nucleotide sequence ID" value="XM_032970908.1"/>
</dbReference>
<dbReference type="Pfam" id="PF00096">
    <property type="entry name" value="zf-C2H2"/>
    <property type="match status" value="3"/>
</dbReference>
<dbReference type="PANTHER" id="PTHR23235:SF120">
    <property type="entry name" value="KRUPPEL-LIKE FACTOR 15"/>
    <property type="match status" value="1"/>
</dbReference>
<keyword evidence="2" id="KW-0677">Repeat</keyword>
<proteinExistence type="predicted"/>
<evidence type="ECO:0000313" key="14">
    <source>
        <dbReference type="RefSeq" id="XP_032826801.1"/>
    </source>
</evidence>
<name>A0AAJ7U194_PETMA</name>
<feature type="domain" description="C2H2-type" evidence="7">
    <location>
        <begin position="397"/>
        <end position="419"/>
    </location>
</feature>
<feature type="region of interest" description="Disordered" evidence="6">
    <location>
        <begin position="215"/>
        <end position="237"/>
    </location>
</feature>
<evidence type="ECO:0000256" key="4">
    <source>
        <dbReference type="ARBA" id="ARBA00022833"/>
    </source>
</evidence>
<evidence type="ECO:0000313" key="16">
    <source>
        <dbReference type="RefSeq" id="XP_032826803.1"/>
    </source>
</evidence>
<dbReference type="FunFam" id="3.30.160.60:FF:002343">
    <property type="entry name" value="Zinc finger protein 33A"/>
    <property type="match status" value="1"/>
</dbReference>
<dbReference type="GO" id="GO:0000978">
    <property type="term" value="F:RNA polymerase II cis-regulatory region sequence-specific DNA binding"/>
    <property type="evidence" value="ECO:0007669"/>
    <property type="project" value="TreeGrafter"/>
</dbReference>